<protein>
    <submittedName>
        <fullName evidence="1">Uncharacterized protein</fullName>
    </submittedName>
</protein>
<dbReference type="Proteomes" id="UP001293254">
    <property type="component" value="Unassembled WGS sequence"/>
</dbReference>
<accession>A0AAE1Y3A8</accession>
<sequence length="111" mass="11844">MMHSFTASPSQTVIICPPRFVVAFAVDAIVMLHPFTALLSPTLITCAPSFGVAFAGDPTLHFSTTAPPTDTVRDFSFVLLSDTACSQLLSCSCQELLVFSNSNEVTSLVLE</sequence>
<evidence type="ECO:0000313" key="2">
    <source>
        <dbReference type="Proteomes" id="UP001293254"/>
    </source>
</evidence>
<evidence type="ECO:0000313" key="1">
    <source>
        <dbReference type="EMBL" id="KAK4422444.1"/>
    </source>
</evidence>
<reference evidence="1" key="2">
    <citation type="journal article" date="2024" name="Plant">
        <title>Genomic evolution and insights into agronomic trait innovations of Sesamum species.</title>
        <authorList>
            <person name="Miao H."/>
            <person name="Wang L."/>
            <person name="Qu L."/>
            <person name="Liu H."/>
            <person name="Sun Y."/>
            <person name="Le M."/>
            <person name="Wang Q."/>
            <person name="Wei S."/>
            <person name="Zheng Y."/>
            <person name="Lin W."/>
            <person name="Duan Y."/>
            <person name="Cao H."/>
            <person name="Xiong S."/>
            <person name="Wang X."/>
            <person name="Wei L."/>
            <person name="Li C."/>
            <person name="Ma Q."/>
            <person name="Ju M."/>
            <person name="Zhao R."/>
            <person name="Li G."/>
            <person name="Mu C."/>
            <person name="Tian Q."/>
            <person name="Mei H."/>
            <person name="Zhang T."/>
            <person name="Gao T."/>
            <person name="Zhang H."/>
        </authorList>
    </citation>
    <scope>NUCLEOTIDE SEQUENCE</scope>
    <source>
        <strain evidence="1">3651</strain>
    </source>
</reference>
<name>A0AAE1Y3A8_9LAMI</name>
<comment type="caution">
    <text evidence="1">The sequence shown here is derived from an EMBL/GenBank/DDBJ whole genome shotgun (WGS) entry which is preliminary data.</text>
</comment>
<reference evidence="1" key="1">
    <citation type="submission" date="2020-06" db="EMBL/GenBank/DDBJ databases">
        <authorList>
            <person name="Li T."/>
            <person name="Hu X."/>
            <person name="Zhang T."/>
            <person name="Song X."/>
            <person name="Zhang H."/>
            <person name="Dai N."/>
            <person name="Sheng W."/>
            <person name="Hou X."/>
            <person name="Wei L."/>
        </authorList>
    </citation>
    <scope>NUCLEOTIDE SEQUENCE</scope>
    <source>
        <strain evidence="1">3651</strain>
        <tissue evidence="1">Leaf</tissue>
    </source>
</reference>
<dbReference type="EMBL" id="JACGWO010000007">
    <property type="protein sequence ID" value="KAK4422444.1"/>
    <property type="molecule type" value="Genomic_DNA"/>
</dbReference>
<gene>
    <name evidence="1" type="ORF">Salat_1826800</name>
</gene>
<proteinExistence type="predicted"/>
<keyword evidence="2" id="KW-1185">Reference proteome</keyword>
<dbReference type="AlphaFoldDB" id="A0AAE1Y3A8"/>
<organism evidence="1 2">
    <name type="scientific">Sesamum alatum</name>
    <dbReference type="NCBI Taxonomy" id="300844"/>
    <lineage>
        <taxon>Eukaryota</taxon>
        <taxon>Viridiplantae</taxon>
        <taxon>Streptophyta</taxon>
        <taxon>Embryophyta</taxon>
        <taxon>Tracheophyta</taxon>
        <taxon>Spermatophyta</taxon>
        <taxon>Magnoliopsida</taxon>
        <taxon>eudicotyledons</taxon>
        <taxon>Gunneridae</taxon>
        <taxon>Pentapetalae</taxon>
        <taxon>asterids</taxon>
        <taxon>lamiids</taxon>
        <taxon>Lamiales</taxon>
        <taxon>Pedaliaceae</taxon>
        <taxon>Sesamum</taxon>
    </lineage>
</organism>